<proteinExistence type="predicted"/>
<accession>A0ACB8S5J8</accession>
<keyword evidence="2" id="KW-1185">Reference proteome</keyword>
<name>A0ACB8S5J8_9AGAM</name>
<evidence type="ECO:0000313" key="1">
    <source>
        <dbReference type="EMBL" id="KAI0051635.1"/>
    </source>
</evidence>
<reference evidence="1" key="2">
    <citation type="journal article" date="2022" name="New Phytol.">
        <title>Evolutionary transition to the ectomycorrhizal habit in the genomes of a hyperdiverse lineage of mushroom-forming fungi.</title>
        <authorList>
            <person name="Looney B."/>
            <person name="Miyauchi S."/>
            <person name="Morin E."/>
            <person name="Drula E."/>
            <person name="Courty P.E."/>
            <person name="Kohler A."/>
            <person name="Kuo A."/>
            <person name="LaButti K."/>
            <person name="Pangilinan J."/>
            <person name="Lipzen A."/>
            <person name="Riley R."/>
            <person name="Andreopoulos W."/>
            <person name="He G."/>
            <person name="Johnson J."/>
            <person name="Nolan M."/>
            <person name="Tritt A."/>
            <person name="Barry K.W."/>
            <person name="Grigoriev I.V."/>
            <person name="Nagy L.G."/>
            <person name="Hibbett D."/>
            <person name="Henrissat B."/>
            <person name="Matheny P.B."/>
            <person name="Labbe J."/>
            <person name="Martin F.M."/>
        </authorList>
    </citation>
    <scope>NUCLEOTIDE SEQUENCE</scope>
    <source>
        <strain evidence="1">FP105234-sp</strain>
    </source>
</reference>
<protein>
    <submittedName>
        <fullName evidence="1">Uncharacterized protein</fullName>
    </submittedName>
</protein>
<evidence type="ECO:0000313" key="2">
    <source>
        <dbReference type="Proteomes" id="UP000814033"/>
    </source>
</evidence>
<dbReference type="Proteomes" id="UP000814033">
    <property type="component" value="Unassembled WGS sequence"/>
</dbReference>
<gene>
    <name evidence="1" type="ORF">FA95DRAFT_1485210</name>
</gene>
<reference evidence="1" key="1">
    <citation type="submission" date="2021-02" db="EMBL/GenBank/DDBJ databases">
        <authorList>
            <consortium name="DOE Joint Genome Institute"/>
            <person name="Ahrendt S."/>
            <person name="Looney B.P."/>
            <person name="Miyauchi S."/>
            <person name="Morin E."/>
            <person name="Drula E."/>
            <person name="Courty P.E."/>
            <person name="Chicoki N."/>
            <person name="Fauchery L."/>
            <person name="Kohler A."/>
            <person name="Kuo A."/>
            <person name="Labutti K."/>
            <person name="Pangilinan J."/>
            <person name="Lipzen A."/>
            <person name="Riley R."/>
            <person name="Andreopoulos W."/>
            <person name="He G."/>
            <person name="Johnson J."/>
            <person name="Barry K.W."/>
            <person name="Grigoriev I.V."/>
            <person name="Nagy L."/>
            <person name="Hibbett D."/>
            <person name="Henrissat B."/>
            <person name="Matheny P.B."/>
            <person name="Labbe J."/>
            <person name="Martin F."/>
        </authorList>
    </citation>
    <scope>NUCLEOTIDE SEQUENCE</scope>
    <source>
        <strain evidence="1">FP105234-sp</strain>
    </source>
</reference>
<comment type="caution">
    <text evidence="1">The sequence shown here is derived from an EMBL/GenBank/DDBJ whole genome shotgun (WGS) entry which is preliminary data.</text>
</comment>
<dbReference type="EMBL" id="MU275851">
    <property type="protein sequence ID" value="KAI0051635.1"/>
    <property type="molecule type" value="Genomic_DNA"/>
</dbReference>
<organism evidence="1 2">
    <name type="scientific">Auriscalpium vulgare</name>
    <dbReference type="NCBI Taxonomy" id="40419"/>
    <lineage>
        <taxon>Eukaryota</taxon>
        <taxon>Fungi</taxon>
        <taxon>Dikarya</taxon>
        <taxon>Basidiomycota</taxon>
        <taxon>Agaricomycotina</taxon>
        <taxon>Agaricomycetes</taxon>
        <taxon>Russulales</taxon>
        <taxon>Auriscalpiaceae</taxon>
        <taxon>Auriscalpium</taxon>
    </lineage>
</organism>
<sequence length="204" mass="23617">MPTCGDRNAPSFNQKARELPRYFDKLNHLFARAQLMDDTAKKRHVVRYLDVATAEEWEARPEYKDPTKTYRKFQDAIVKLYPGANEDRKYTIADMDTLVGSRYRLGIASSGELSEFYRQFFAITDFLVKKSRISTRERDIAFLRAFQDSLMNWVATRVQIKLPDHDKETPYPMAGPTQQGAQIASLIQIYCFFLCSANFATVVM</sequence>